<dbReference type="Gene3D" id="1.10.10.10">
    <property type="entry name" value="Winged helix-like DNA-binding domain superfamily/Winged helix DNA-binding domain"/>
    <property type="match status" value="1"/>
</dbReference>
<dbReference type="Gene3D" id="4.10.260.10">
    <property type="entry name" value="Transducin (heterotrimeric G protein), gamma chain"/>
    <property type="match status" value="1"/>
</dbReference>
<dbReference type="GO" id="GO:0007186">
    <property type="term" value="P:G protein-coupled receptor signaling pathway"/>
    <property type="evidence" value="ECO:0007669"/>
    <property type="project" value="InterPro"/>
</dbReference>
<evidence type="ECO:0000259" key="4">
    <source>
        <dbReference type="PROSITE" id="PS50186"/>
    </source>
</evidence>
<evidence type="ECO:0000313" key="6">
    <source>
        <dbReference type="RefSeq" id="XP_007958088.1"/>
    </source>
</evidence>
<dbReference type="GO" id="GO:0008277">
    <property type="term" value="P:regulation of G protein-coupled receptor signaling pathway"/>
    <property type="evidence" value="ECO:0007669"/>
    <property type="project" value="InterPro"/>
</dbReference>
<dbReference type="InterPro" id="IPR036284">
    <property type="entry name" value="GGL_sf"/>
</dbReference>
<dbReference type="Gene3D" id="1.10.167.10">
    <property type="entry name" value="Regulator of G-protein Signalling 4, domain 2"/>
    <property type="match status" value="1"/>
</dbReference>
<sequence>MTIRHQGQQYRPRMAFLQKIEALVKDMQNPETGIRMQNQRVLVTSIPHAMTGSDVLQWIVQRLWISNLEAQNLGNFIVKYGYIYPLQDPKNLVLKPDGSLYRFQTPYFWPTQQWPAEDTDYAIYLAKRNIKKKGILEEYEKENYNFLNKKINYKWDFVVMQAKEQYRAGKERNKADRYALDCQEKAYWLVHRCPPGVNNVLDYGLDRVTNPNEVKVNQKQTITAVKKEIMYYQQALMRSTVKSSVSLGGIVKYSEQFSSNDAIMSGCLPSNPWITDDTQFWDLNAKLLFLAPGARRWINIDGKTMDITVKGLRHPHRYVLDAAQTHIYMLMKKDSYARYLKSPIYKEMLAKAIEPQESAKRSSSLLFMRRHLRSSPSPVILRQLEEEAKAREAANTVDITQRHQHTAPSPHLAVYTGTCVPPSPSSPFSSSCRSPRRPFPSPGRFRRPSSTICPSPIRVALGSSPGLEQEGETSGSSTHRGPSVTEGSEASLDSELSSGFPRPCTQPRAPPKIRVALSFSRFLRRGCLTSPVFARLSPKCPPVPHGKVQPLGDGGQQLPRLRPKKVANFFQIKMDVPTGSGACLVDSEEDGIVGESGDQEKEVICPWESLADGKAG</sequence>
<dbReference type="SUPFAM" id="SSF46785">
    <property type="entry name" value="Winged helix' DNA-binding domain"/>
    <property type="match status" value="1"/>
</dbReference>
<dbReference type="SUPFAM" id="SSF48670">
    <property type="entry name" value="Transducin (heterotrimeric G protein), gamma chain"/>
    <property type="match status" value="1"/>
</dbReference>
<dbReference type="RefSeq" id="XP_007958088.1">
    <property type="nucleotide sequence ID" value="XM_007959897.1"/>
</dbReference>
<dbReference type="PROSITE" id="PS50186">
    <property type="entry name" value="DEP"/>
    <property type="match status" value="1"/>
</dbReference>
<evidence type="ECO:0000256" key="1">
    <source>
        <dbReference type="ARBA" id="ARBA00022700"/>
    </source>
</evidence>
<dbReference type="FunFam" id="1.10.1240.60:FF:000001">
    <property type="entry name" value="Regulator of G-protein signaling 6"/>
    <property type="match status" value="1"/>
</dbReference>
<dbReference type="InterPro" id="IPR000591">
    <property type="entry name" value="DEP_dom"/>
</dbReference>
<dbReference type="Gene3D" id="1.10.1240.60">
    <property type="match status" value="1"/>
</dbReference>
<dbReference type="GO" id="GO:0009968">
    <property type="term" value="P:negative regulation of signal transduction"/>
    <property type="evidence" value="ECO:0007669"/>
    <property type="project" value="UniProtKB-KW"/>
</dbReference>
<dbReference type="InterPro" id="IPR036388">
    <property type="entry name" value="WH-like_DNA-bd_sf"/>
</dbReference>
<feature type="domain" description="RGS" evidence="3">
    <location>
        <begin position="313"/>
        <end position="349"/>
    </location>
</feature>
<dbReference type="InterPro" id="IPR036390">
    <property type="entry name" value="WH_DNA-bd_sf"/>
</dbReference>
<feature type="domain" description="DEP" evidence="4">
    <location>
        <begin position="30"/>
        <end position="105"/>
    </location>
</feature>
<dbReference type="SMART" id="SM00315">
    <property type="entry name" value="RGS"/>
    <property type="match status" value="1"/>
</dbReference>
<dbReference type="FunFam" id="1.10.10.10:FF:000329">
    <property type="entry name" value="regulator of G-protein signaling 9 isoform X2"/>
    <property type="match status" value="1"/>
</dbReference>
<dbReference type="CTD" id="8787"/>
<proteinExistence type="predicted"/>
<dbReference type="GO" id="GO:0035556">
    <property type="term" value="P:intracellular signal transduction"/>
    <property type="evidence" value="ECO:0007669"/>
    <property type="project" value="InterPro"/>
</dbReference>
<dbReference type="GO" id="GO:0005886">
    <property type="term" value="C:plasma membrane"/>
    <property type="evidence" value="ECO:0007669"/>
    <property type="project" value="TreeGrafter"/>
</dbReference>
<dbReference type="CDD" id="cd04450">
    <property type="entry name" value="DEP_RGS7-like"/>
    <property type="match status" value="1"/>
</dbReference>
<dbReference type="Pfam" id="PF00631">
    <property type="entry name" value="G-gamma"/>
    <property type="match status" value="1"/>
</dbReference>
<dbReference type="PANTHER" id="PTHR45746:SF1">
    <property type="entry name" value="REGULATOR OF G-PROTEIN SIGNALING 9"/>
    <property type="match status" value="1"/>
</dbReference>
<dbReference type="GO" id="GO:0043005">
    <property type="term" value="C:neuron projection"/>
    <property type="evidence" value="ECO:0007669"/>
    <property type="project" value="TreeGrafter"/>
</dbReference>
<dbReference type="OrthoDB" id="196547at2759"/>
<dbReference type="InterPro" id="IPR047017">
    <property type="entry name" value="RGS6/7/9/11_DHEX_sf"/>
</dbReference>
<dbReference type="GO" id="GO:0005096">
    <property type="term" value="F:GTPase activator activity"/>
    <property type="evidence" value="ECO:0007669"/>
    <property type="project" value="TreeGrafter"/>
</dbReference>
<dbReference type="InterPro" id="IPR047016">
    <property type="entry name" value="RGS6/7/9/11"/>
</dbReference>
<evidence type="ECO:0000256" key="2">
    <source>
        <dbReference type="SAM" id="MobiDB-lite"/>
    </source>
</evidence>
<name>A0A8B7BD54_ORYAF</name>
<dbReference type="Pfam" id="PF18148">
    <property type="entry name" value="RGS_DHEX"/>
    <property type="match status" value="1"/>
</dbReference>
<dbReference type="Pfam" id="PF00610">
    <property type="entry name" value="DEP"/>
    <property type="match status" value="1"/>
</dbReference>
<dbReference type="SMART" id="SM00049">
    <property type="entry name" value="DEP"/>
    <property type="match status" value="1"/>
</dbReference>
<dbReference type="Pfam" id="PF00615">
    <property type="entry name" value="RGS"/>
    <property type="match status" value="1"/>
</dbReference>
<accession>A0A8B7BD54</accession>
<reference evidence="6" key="1">
    <citation type="submission" date="2025-08" db="UniProtKB">
        <authorList>
            <consortium name="RefSeq"/>
        </authorList>
    </citation>
    <scope>IDENTIFICATION</scope>
</reference>
<feature type="region of interest" description="Disordered" evidence="2">
    <location>
        <begin position="397"/>
        <end position="507"/>
    </location>
</feature>
<dbReference type="PANTHER" id="PTHR45746">
    <property type="entry name" value="LP21163P"/>
    <property type="match status" value="1"/>
</dbReference>
<dbReference type="CDD" id="cd00068">
    <property type="entry name" value="GGL"/>
    <property type="match status" value="1"/>
</dbReference>
<dbReference type="InterPro" id="IPR040759">
    <property type="entry name" value="RGS_DHEX"/>
</dbReference>
<keyword evidence="5" id="KW-1185">Reference proteome</keyword>
<evidence type="ECO:0000259" key="3">
    <source>
        <dbReference type="PROSITE" id="PS50132"/>
    </source>
</evidence>
<dbReference type="SMART" id="SM01224">
    <property type="entry name" value="G_gamma"/>
    <property type="match status" value="1"/>
</dbReference>
<gene>
    <name evidence="6" type="primary">RGS9</name>
</gene>
<dbReference type="PRINTS" id="PR01301">
    <property type="entry name" value="RGSPROTEIN"/>
</dbReference>
<keyword evidence="1" id="KW-0734">Signal transduction inhibitor</keyword>
<organism evidence="5 6">
    <name type="scientific">Orycteropus afer afer</name>
    <dbReference type="NCBI Taxonomy" id="1230840"/>
    <lineage>
        <taxon>Eukaryota</taxon>
        <taxon>Metazoa</taxon>
        <taxon>Chordata</taxon>
        <taxon>Craniata</taxon>
        <taxon>Vertebrata</taxon>
        <taxon>Euteleostomi</taxon>
        <taxon>Mammalia</taxon>
        <taxon>Eutheria</taxon>
        <taxon>Afrotheria</taxon>
        <taxon>Tubulidentata</taxon>
        <taxon>Orycteropodidae</taxon>
        <taxon>Orycteropus</taxon>
    </lineage>
</organism>
<dbReference type="InterPro" id="IPR044926">
    <property type="entry name" value="RGS_subdomain_2"/>
</dbReference>
<dbReference type="SUPFAM" id="SSF48097">
    <property type="entry name" value="Regulator of G-protein signaling, RGS"/>
    <property type="match status" value="1"/>
</dbReference>
<dbReference type="GO" id="GO:0005737">
    <property type="term" value="C:cytoplasm"/>
    <property type="evidence" value="ECO:0007669"/>
    <property type="project" value="TreeGrafter"/>
</dbReference>
<dbReference type="SMART" id="SM00224">
    <property type="entry name" value="GGL"/>
    <property type="match status" value="1"/>
</dbReference>
<dbReference type="InterPro" id="IPR016137">
    <property type="entry name" value="RGS"/>
</dbReference>
<protein>
    <submittedName>
        <fullName evidence="6">Regulator of G-protein signaling 9</fullName>
    </submittedName>
</protein>
<dbReference type="Proteomes" id="UP000694850">
    <property type="component" value="Unplaced"/>
</dbReference>
<dbReference type="PROSITE" id="PS50132">
    <property type="entry name" value="RGS"/>
    <property type="match status" value="1"/>
</dbReference>
<dbReference type="InterPro" id="IPR036305">
    <property type="entry name" value="RGS_sf"/>
</dbReference>
<dbReference type="AlphaFoldDB" id="A0A8B7BD54"/>
<dbReference type="GeneID" id="103214095"/>
<evidence type="ECO:0000313" key="5">
    <source>
        <dbReference type="Proteomes" id="UP000694850"/>
    </source>
</evidence>
<feature type="compositionally biased region" description="Polar residues" evidence="2">
    <location>
        <begin position="472"/>
        <end position="488"/>
    </location>
</feature>
<dbReference type="InterPro" id="IPR015898">
    <property type="entry name" value="G-protein_gamma-like_dom"/>
</dbReference>